<protein>
    <submittedName>
        <fullName evidence="2">Uncharacterized protein</fullName>
    </submittedName>
</protein>
<sequence>MIMKDNRVARTAPALRSALADNMEWIRSLPTFVYKKLGALSGVSWRALQSTCVRAAHKAVAFFNFRVLSVAESLPWTLVRGDVGANLSALKAGPRPSNRTAGKVWDLLQLGAVPLPVLQRTVELLGDAPWSTVVVEQMHGSIAALSRFHPEYELVTLLSRTMCLFLHKLTPKPSVEEKHAQKLETKLGRLDRKQPGNVSGKHAFVSGIMATLAKKSVGESKVARSRKRNEVIKKIGKKWRSKPRRFKRIFKRIASVRASVKIQGQAEIRAELVGQLAAARAKLSRVSDRPPLSFQSAYLTEEDFSLLDAEWDAAGYSRSAVASSRRLRCEAPPMMSDVLAGALRDAEEVEERAALPAWAADVAARRSSFEGVAFVVRGGAGDIGVGVFMFAMQQPVVASFCEAVHEQTAMPILPDGPEAEQTFRAWGRHRFKVDWTRTFEAERFVDVRASDVDVYTGLEYSEDCVFVSAAKFAVPLDIFISRCSVDAPAAAGRGSGAGASAHRKPKGPAASQDRDSREKLMGCTRSAKLRLASSSSSSGDSDLEELDMDVADAEAMWKELQGARAALDQTEDSRFDDFRVVLRGNIKGEVSKKGSAQSCHTGTAIGQDVVQWCRDRRTPFSGRYGVDKFEAGNSFFMASAWCHRMQYFYNLAHRHGDPLRRFTAEEVAGYRAQAVYLEAREAICRRPGCAERVRELDRLFC</sequence>
<proteinExistence type="predicted"/>
<dbReference type="Proteomes" id="UP001189429">
    <property type="component" value="Unassembled WGS sequence"/>
</dbReference>
<evidence type="ECO:0000313" key="2">
    <source>
        <dbReference type="EMBL" id="CAK0876678.1"/>
    </source>
</evidence>
<keyword evidence="3" id="KW-1185">Reference proteome</keyword>
<feature type="region of interest" description="Disordered" evidence="1">
    <location>
        <begin position="491"/>
        <end position="518"/>
    </location>
</feature>
<accession>A0ABN9VWP5</accession>
<reference evidence="2" key="1">
    <citation type="submission" date="2023-10" db="EMBL/GenBank/DDBJ databases">
        <authorList>
            <person name="Chen Y."/>
            <person name="Shah S."/>
            <person name="Dougan E. K."/>
            <person name="Thang M."/>
            <person name="Chan C."/>
        </authorList>
    </citation>
    <scope>NUCLEOTIDE SEQUENCE [LARGE SCALE GENOMIC DNA]</scope>
</reference>
<gene>
    <name evidence="2" type="ORF">PCOR1329_LOCUS60977</name>
</gene>
<evidence type="ECO:0000256" key="1">
    <source>
        <dbReference type="SAM" id="MobiDB-lite"/>
    </source>
</evidence>
<organism evidence="2 3">
    <name type="scientific">Prorocentrum cordatum</name>
    <dbReference type="NCBI Taxonomy" id="2364126"/>
    <lineage>
        <taxon>Eukaryota</taxon>
        <taxon>Sar</taxon>
        <taxon>Alveolata</taxon>
        <taxon>Dinophyceae</taxon>
        <taxon>Prorocentrales</taxon>
        <taxon>Prorocentraceae</taxon>
        <taxon>Prorocentrum</taxon>
    </lineage>
</organism>
<dbReference type="EMBL" id="CAUYUJ010017658">
    <property type="protein sequence ID" value="CAK0876678.1"/>
    <property type="molecule type" value="Genomic_DNA"/>
</dbReference>
<evidence type="ECO:0000313" key="3">
    <source>
        <dbReference type="Proteomes" id="UP001189429"/>
    </source>
</evidence>
<name>A0ABN9VWP5_9DINO</name>
<comment type="caution">
    <text evidence="2">The sequence shown here is derived from an EMBL/GenBank/DDBJ whole genome shotgun (WGS) entry which is preliminary data.</text>
</comment>